<dbReference type="PANTHER" id="PTHR43157">
    <property type="entry name" value="PHOSPHATIDYLINOSITOL-GLYCAN BIOSYNTHESIS CLASS F PROTEIN-RELATED"/>
    <property type="match status" value="1"/>
</dbReference>
<dbReference type="InterPro" id="IPR002347">
    <property type="entry name" value="SDR_fam"/>
</dbReference>
<proteinExistence type="predicted"/>
<organism evidence="3 4">
    <name type="scientific">Cryptolaemus montrouzieri</name>
    <dbReference type="NCBI Taxonomy" id="559131"/>
    <lineage>
        <taxon>Eukaryota</taxon>
        <taxon>Metazoa</taxon>
        <taxon>Ecdysozoa</taxon>
        <taxon>Arthropoda</taxon>
        <taxon>Hexapoda</taxon>
        <taxon>Insecta</taxon>
        <taxon>Pterygota</taxon>
        <taxon>Neoptera</taxon>
        <taxon>Endopterygota</taxon>
        <taxon>Coleoptera</taxon>
        <taxon>Polyphaga</taxon>
        <taxon>Cucujiformia</taxon>
        <taxon>Coccinelloidea</taxon>
        <taxon>Coccinellidae</taxon>
        <taxon>Scymninae</taxon>
        <taxon>Scymnini</taxon>
        <taxon>Cryptolaemus</taxon>
    </lineage>
</organism>
<reference evidence="3 4" key="1">
    <citation type="journal article" date="2021" name="BMC Biol.">
        <title>Horizontally acquired antibacterial genes associated with adaptive radiation of ladybird beetles.</title>
        <authorList>
            <person name="Li H.S."/>
            <person name="Tang X.F."/>
            <person name="Huang Y.H."/>
            <person name="Xu Z.Y."/>
            <person name="Chen M.L."/>
            <person name="Du X.Y."/>
            <person name="Qiu B.Y."/>
            <person name="Chen P.T."/>
            <person name="Zhang W."/>
            <person name="Slipinski A."/>
            <person name="Escalona H.E."/>
            <person name="Waterhouse R.M."/>
            <person name="Zwick A."/>
            <person name="Pang H."/>
        </authorList>
    </citation>
    <scope>NUCLEOTIDE SEQUENCE [LARGE SCALE GENOMIC DNA]</scope>
    <source>
        <strain evidence="3">SYSU2018</strain>
    </source>
</reference>
<gene>
    <name evidence="3" type="ORF">HHI36_012106</name>
</gene>
<dbReference type="PRINTS" id="PR00081">
    <property type="entry name" value="GDHRDH"/>
</dbReference>
<accession>A0ABD2NDK7</accession>
<dbReference type="EMBL" id="JABFTP020000103">
    <property type="protein sequence ID" value="KAL3276736.1"/>
    <property type="molecule type" value="Genomic_DNA"/>
</dbReference>
<keyword evidence="4" id="KW-1185">Reference proteome</keyword>
<keyword evidence="2" id="KW-0812">Transmembrane</keyword>
<dbReference type="AlphaFoldDB" id="A0ABD2NDK7"/>
<dbReference type="Gene3D" id="3.40.50.720">
    <property type="entry name" value="NAD(P)-binding Rossmann-like Domain"/>
    <property type="match status" value="1"/>
</dbReference>
<dbReference type="Proteomes" id="UP001516400">
    <property type="component" value="Unassembled WGS sequence"/>
</dbReference>
<protein>
    <submittedName>
        <fullName evidence="3">Uncharacterized protein</fullName>
    </submittedName>
</protein>
<comment type="caution">
    <text evidence="3">The sequence shown here is derived from an EMBL/GenBank/DDBJ whole genome shotgun (WGS) entry which is preliminary data.</text>
</comment>
<keyword evidence="2" id="KW-1133">Transmembrane helix</keyword>
<sequence>MYIHCFLLFSMMFCILLLIILSIWFLKSLTGKRSNSVGCLVGKTAIVTGGNSGIGYATSCLLASRGCKVIIADVVDTEKSKNAIKLLTGNQNIFTKHLDLSSLESVRNFAEEINKIEKKIDILINNAGVTTSENLQTSDGLNPIMQINYFGAFLLTHLLLDSLKTAGSARVIFLGSALAFFHNLSLNNLNPIGSMNLRKMMTLYSNSKLCDMLAAQEFGKKLNKCGIVANSVDPGFIKTNIFRSSHKPWWYTLTDTVFLMLLSRGPFIGAQTVLELASNEKLTGKTGGHYYQCREWFKPRILKNSEFCQEIWKLSEKLVQLKDDEKI</sequence>
<evidence type="ECO:0000256" key="1">
    <source>
        <dbReference type="ARBA" id="ARBA00023002"/>
    </source>
</evidence>
<evidence type="ECO:0000313" key="3">
    <source>
        <dbReference type="EMBL" id="KAL3276736.1"/>
    </source>
</evidence>
<dbReference type="GO" id="GO:0016491">
    <property type="term" value="F:oxidoreductase activity"/>
    <property type="evidence" value="ECO:0007669"/>
    <property type="project" value="UniProtKB-KW"/>
</dbReference>
<name>A0ABD2NDK7_9CUCU</name>
<dbReference type="PANTHER" id="PTHR43157:SF31">
    <property type="entry name" value="PHOSPHATIDYLINOSITOL-GLYCAN BIOSYNTHESIS CLASS F PROTEIN"/>
    <property type="match status" value="1"/>
</dbReference>
<dbReference type="SUPFAM" id="SSF51735">
    <property type="entry name" value="NAD(P)-binding Rossmann-fold domains"/>
    <property type="match status" value="1"/>
</dbReference>
<keyword evidence="1" id="KW-0560">Oxidoreductase</keyword>
<evidence type="ECO:0000256" key="2">
    <source>
        <dbReference type="SAM" id="Phobius"/>
    </source>
</evidence>
<keyword evidence="2" id="KW-0472">Membrane</keyword>
<feature type="transmembrane region" description="Helical" evidence="2">
    <location>
        <begin position="6"/>
        <end position="26"/>
    </location>
</feature>
<dbReference type="Pfam" id="PF00106">
    <property type="entry name" value="adh_short"/>
    <property type="match status" value="1"/>
</dbReference>
<evidence type="ECO:0000313" key="4">
    <source>
        <dbReference type="Proteomes" id="UP001516400"/>
    </source>
</evidence>
<dbReference type="InterPro" id="IPR036291">
    <property type="entry name" value="NAD(P)-bd_dom_sf"/>
</dbReference>